<evidence type="ECO:0000259" key="3">
    <source>
        <dbReference type="PROSITE" id="PS51029"/>
    </source>
</evidence>
<evidence type="ECO:0008006" key="7">
    <source>
        <dbReference type="Google" id="ProtNLM"/>
    </source>
</evidence>
<dbReference type="PANTHER" id="PTHR12243">
    <property type="entry name" value="MADF DOMAIN TRANSCRIPTION FACTOR"/>
    <property type="match status" value="1"/>
</dbReference>
<dbReference type="Pfam" id="PF02944">
    <property type="entry name" value="BESS"/>
    <property type="match status" value="1"/>
</dbReference>
<keyword evidence="6" id="KW-1185">Reference proteome</keyword>
<dbReference type="PROSITE" id="PS51029">
    <property type="entry name" value="MADF"/>
    <property type="match status" value="1"/>
</dbReference>
<reference evidence="5" key="1">
    <citation type="submission" date="2022-03" db="EMBL/GenBank/DDBJ databases">
        <authorList>
            <person name="Sayadi A."/>
        </authorList>
    </citation>
    <scope>NUCLEOTIDE SEQUENCE</scope>
</reference>
<evidence type="ECO:0000256" key="1">
    <source>
        <dbReference type="PROSITE-ProRule" id="PRU00371"/>
    </source>
</evidence>
<comment type="subcellular location">
    <subcellularLocation>
        <location evidence="1">Nucleus</location>
    </subcellularLocation>
</comment>
<protein>
    <recommendedName>
        <fullName evidence="7">MADF domain-containing protein</fullName>
    </recommendedName>
</protein>
<feature type="compositionally biased region" description="Low complexity" evidence="2">
    <location>
        <begin position="274"/>
        <end position="292"/>
    </location>
</feature>
<dbReference type="AlphaFoldDB" id="A0A9P0Q4Y1"/>
<keyword evidence="1" id="KW-0539">Nucleus</keyword>
<proteinExistence type="predicted"/>
<evidence type="ECO:0000313" key="6">
    <source>
        <dbReference type="Proteomes" id="UP001152888"/>
    </source>
</evidence>
<accession>A0A9P0Q4Y1</accession>
<dbReference type="EMBL" id="CAKOFQ010007960">
    <property type="protein sequence ID" value="CAH2010299.1"/>
    <property type="molecule type" value="Genomic_DNA"/>
</dbReference>
<dbReference type="Proteomes" id="UP001152888">
    <property type="component" value="Unassembled WGS sequence"/>
</dbReference>
<dbReference type="GO" id="GO:0005634">
    <property type="term" value="C:nucleus"/>
    <property type="evidence" value="ECO:0007669"/>
    <property type="project" value="UniProtKB-SubCell"/>
</dbReference>
<feature type="compositionally biased region" description="Acidic residues" evidence="2">
    <location>
        <begin position="120"/>
        <end position="131"/>
    </location>
</feature>
<feature type="region of interest" description="Disordered" evidence="2">
    <location>
        <begin position="269"/>
        <end position="296"/>
    </location>
</feature>
<gene>
    <name evidence="5" type="ORF">ACAOBT_LOCUS31423</name>
</gene>
<dbReference type="InterPro" id="IPR039353">
    <property type="entry name" value="TF_Adf1"/>
</dbReference>
<feature type="domain" description="BESS" evidence="4">
    <location>
        <begin position="229"/>
        <end position="268"/>
    </location>
</feature>
<comment type="caution">
    <text evidence="5">The sequence shown here is derived from an EMBL/GenBank/DDBJ whole genome shotgun (WGS) entry which is preliminary data.</text>
</comment>
<dbReference type="GO" id="GO:0005667">
    <property type="term" value="C:transcription regulator complex"/>
    <property type="evidence" value="ECO:0007669"/>
    <property type="project" value="TreeGrafter"/>
</dbReference>
<organism evidence="5 6">
    <name type="scientific">Acanthoscelides obtectus</name>
    <name type="common">Bean weevil</name>
    <name type="synonym">Bruchus obtectus</name>
    <dbReference type="NCBI Taxonomy" id="200917"/>
    <lineage>
        <taxon>Eukaryota</taxon>
        <taxon>Metazoa</taxon>
        <taxon>Ecdysozoa</taxon>
        <taxon>Arthropoda</taxon>
        <taxon>Hexapoda</taxon>
        <taxon>Insecta</taxon>
        <taxon>Pterygota</taxon>
        <taxon>Neoptera</taxon>
        <taxon>Endopterygota</taxon>
        <taxon>Coleoptera</taxon>
        <taxon>Polyphaga</taxon>
        <taxon>Cucujiformia</taxon>
        <taxon>Chrysomeloidea</taxon>
        <taxon>Chrysomelidae</taxon>
        <taxon>Bruchinae</taxon>
        <taxon>Bruchini</taxon>
        <taxon>Acanthoscelides</taxon>
    </lineage>
</organism>
<name>A0A9P0Q4Y1_ACAOB</name>
<dbReference type="GO" id="GO:0006357">
    <property type="term" value="P:regulation of transcription by RNA polymerase II"/>
    <property type="evidence" value="ECO:0007669"/>
    <property type="project" value="TreeGrafter"/>
</dbReference>
<feature type="region of interest" description="Disordered" evidence="2">
    <location>
        <begin position="104"/>
        <end position="194"/>
    </location>
</feature>
<evidence type="ECO:0000313" key="5">
    <source>
        <dbReference type="EMBL" id="CAH2010299.1"/>
    </source>
</evidence>
<dbReference type="SMART" id="SM00595">
    <property type="entry name" value="MADF"/>
    <property type="match status" value="1"/>
</dbReference>
<dbReference type="GO" id="GO:0003677">
    <property type="term" value="F:DNA binding"/>
    <property type="evidence" value="ECO:0007669"/>
    <property type="project" value="InterPro"/>
</dbReference>
<dbReference type="InterPro" id="IPR006578">
    <property type="entry name" value="MADF-dom"/>
</dbReference>
<dbReference type="InterPro" id="IPR004210">
    <property type="entry name" value="BESS_motif"/>
</dbReference>
<dbReference type="Pfam" id="PF10545">
    <property type="entry name" value="MADF_DNA_bdg"/>
    <property type="match status" value="1"/>
</dbReference>
<dbReference type="PROSITE" id="PS51031">
    <property type="entry name" value="BESS"/>
    <property type="match status" value="1"/>
</dbReference>
<evidence type="ECO:0000256" key="2">
    <source>
        <dbReference type="SAM" id="MobiDB-lite"/>
    </source>
</evidence>
<feature type="domain" description="MADF" evidence="3">
    <location>
        <begin position="7"/>
        <end position="99"/>
    </location>
</feature>
<evidence type="ECO:0000259" key="4">
    <source>
        <dbReference type="PROSITE" id="PS51031"/>
    </source>
</evidence>
<dbReference type="PANTHER" id="PTHR12243:SF67">
    <property type="entry name" value="COREPRESSOR OF PANGOLIN, ISOFORM A-RELATED"/>
    <property type="match status" value="1"/>
</dbReference>
<sequence length="372" mass="42501">MEIDNEKLISAVREKPRLWNMKDKRYHSRDVQRKLWSKVADEVGVTNNVNEVKKKWKGLRDVFRREYKKFHKSGDEAAEEGSSSWTFFDQMLFLSDIIEPRQLKENVASPERTFSRNNDGDDIADEDDLPDMESPQAVVTDKGELNMSSSETSKMEPPVPASNHQTRRKQHDTQPGNADVRPAGPPITPRTSNLKLKKNTPADITVDDKFLEIERAKLQLFTEHANKEGDSDYQFLISLLPYLKKVPEHRKLHARNKLQQVLIDEGEQYHRSPHTPSTYTTTPVPSPCTSETGGPSWTIETSNSSADQINTGLREYFGNLEDIKLKLATRKQLSNVMYGKEALGPGPLISDIKPKTKHFQNSYTLYIFIMSL</sequence>
<dbReference type="OrthoDB" id="5984255at2759"/>